<dbReference type="Gene3D" id="3.60.10.10">
    <property type="entry name" value="Endonuclease/exonuclease/phosphatase"/>
    <property type="match status" value="1"/>
</dbReference>
<evidence type="ECO:0000313" key="2">
    <source>
        <dbReference type="Proteomes" id="UP000001038"/>
    </source>
</evidence>
<accession>A0A3B3IA32</accession>
<reference evidence="1 2" key="1">
    <citation type="journal article" date="2007" name="Nature">
        <title>The medaka draft genome and insights into vertebrate genome evolution.</title>
        <authorList>
            <person name="Kasahara M."/>
            <person name="Naruse K."/>
            <person name="Sasaki S."/>
            <person name="Nakatani Y."/>
            <person name="Qu W."/>
            <person name="Ahsan B."/>
            <person name="Yamada T."/>
            <person name="Nagayasu Y."/>
            <person name="Doi K."/>
            <person name="Kasai Y."/>
            <person name="Jindo T."/>
            <person name="Kobayashi D."/>
            <person name="Shimada A."/>
            <person name="Toyoda A."/>
            <person name="Kuroki Y."/>
            <person name="Fujiyama A."/>
            <person name="Sasaki T."/>
            <person name="Shimizu A."/>
            <person name="Asakawa S."/>
            <person name="Shimizu N."/>
            <person name="Hashimoto S."/>
            <person name="Yang J."/>
            <person name="Lee Y."/>
            <person name="Matsushima K."/>
            <person name="Sugano S."/>
            <person name="Sakaizumi M."/>
            <person name="Narita T."/>
            <person name="Ohishi K."/>
            <person name="Haga S."/>
            <person name="Ohta F."/>
            <person name="Nomoto H."/>
            <person name="Nogata K."/>
            <person name="Morishita T."/>
            <person name="Endo T."/>
            <person name="Shin-I T."/>
            <person name="Takeda H."/>
            <person name="Morishita S."/>
            <person name="Kohara Y."/>
        </authorList>
    </citation>
    <scope>NUCLEOTIDE SEQUENCE [LARGE SCALE GENOMIC DNA]</scope>
    <source>
        <strain evidence="1 2">Hd-rR</strain>
    </source>
</reference>
<name>A0A3B3IA32_ORYLA</name>
<dbReference type="Proteomes" id="UP000001038">
    <property type="component" value="Chromosome 3"/>
</dbReference>
<proteinExistence type="predicted"/>
<dbReference type="AlphaFoldDB" id="A0A3B3IA32"/>
<evidence type="ECO:0000313" key="1">
    <source>
        <dbReference type="Ensembl" id="ENSORLP00000040596.1"/>
    </source>
</evidence>
<reference evidence="1" key="2">
    <citation type="submission" date="2025-08" db="UniProtKB">
        <authorList>
            <consortium name="Ensembl"/>
        </authorList>
    </citation>
    <scope>IDENTIFICATION</scope>
    <source>
        <strain evidence="1">Hd-rR</strain>
    </source>
</reference>
<dbReference type="Bgee" id="ENSORLG00000028322">
    <property type="expression patterns" value="Expressed in animal zygote and 1 other cell type or tissue"/>
</dbReference>
<dbReference type="InParanoid" id="A0A3B3IA32"/>
<dbReference type="SUPFAM" id="SSF56219">
    <property type="entry name" value="DNase I-like"/>
    <property type="match status" value="1"/>
</dbReference>
<reference evidence="1" key="3">
    <citation type="submission" date="2025-09" db="UniProtKB">
        <authorList>
            <consortium name="Ensembl"/>
        </authorList>
    </citation>
    <scope>IDENTIFICATION</scope>
    <source>
        <strain evidence="1">Hd-rR</strain>
    </source>
</reference>
<sequence>HWSGYLTRKTDFFDKVSLRTVDPAGRFLVIDFEWIMKRLRLINIYASNDQVERKRFFHLLRLFLNEDSLLVDEFNTVLSPADLSVRNVFKNDIGRQELFSLMAAYDFIDVWRMLNHGKRSFARRQLVKGVLKQSRIDLVLSACSVTRIVNSVAYIRHV</sequence>
<dbReference type="STRING" id="8090.ENSORLP00000040596"/>
<dbReference type="InterPro" id="IPR036691">
    <property type="entry name" value="Endo/exonu/phosph_ase_sf"/>
</dbReference>
<keyword evidence="2" id="KW-1185">Reference proteome</keyword>
<dbReference type="Ensembl" id="ENSORLT00000029603.1">
    <property type="protein sequence ID" value="ENSORLP00000040596.1"/>
    <property type="gene ID" value="ENSORLG00000028322.1"/>
</dbReference>
<protein>
    <submittedName>
        <fullName evidence="1">Uncharacterized protein</fullName>
    </submittedName>
</protein>
<dbReference type="GeneTree" id="ENSGT00950000183560"/>
<organism evidence="1 2">
    <name type="scientific">Oryzias latipes</name>
    <name type="common">Japanese rice fish</name>
    <name type="synonym">Japanese killifish</name>
    <dbReference type="NCBI Taxonomy" id="8090"/>
    <lineage>
        <taxon>Eukaryota</taxon>
        <taxon>Metazoa</taxon>
        <taxon>Chordata</taxon>
        <taxon>Craniata</taxon>
        <taxon>Vertebrata</taxon>
        <taxon>Euteleostomi</taxon>
        <taxon>Actinopterygii</taxon>
        <taxon>Neopterygii</taxon>
        <taxon>Teleostei</taxon>
        <taxon>Neoteleostei</taxon>
        <taxon>Acanthomorphata</taxon>
        <taxon>Ovalentaria</taxon>
        <taxon>Atherinomorphae</taxon>
        <taxon>Beloniformes</taxon>
        <taxon>Adrianichthyidae</taxon>
        <taxon>Oryziinae</taxon>
        <taxon>Oryzias</taxon>
    </lineage>
</organism>